<organism evidence="2 3">
    <name type="scientific">Peptoniphilus olsenii</name>
    <dbReference type="NCBI Taxonomy" id="411570"/>
    <lineage>
        <taxon>Bacteria</taxon>
        <taxon>Bacillati</taxon>
        <taxon>Bacillota</taxon>
        <taxon>Tissierellia</taxon>
        <taxon>Tissierellales</taxon>
        <taxon>Peptoniphilaceae</taxon>
        <taxon>Peptoniphilus</taxon>
    </lineage>
</organism>
<keyword evidence="1" id="KW-0472">Membrane</keyword>
<feature type="transmembrane region" description="Helical" evidence="1">
    <location>
        <begin position="86"/>
        <end position="104"/>
    </location>
</feature>
<dbReference type="EMBL" id="JBEPMA010000001">
    <property type="protein sequence ID" value="MET3616486.1"/>
    <property type="molecule type" value="Genomic_DNA"/>
</dbReference>
<evidence type="ECO:0000256" key="1">
    <source>
        <dbReference type="SAM" id="Phobius"/>
    </source>
</evidence>
<dbReference type="Proteomes" id="UP001549162">
    <property type="component" value="Unassembled WGS sequence"/>
</dbReference>
<evidence type="ECO:0000313" key="3">
    <source>
        <dbReference type="Proteomes" id="UP001549162"/>
    </source>
</evidence>
<keyword evidence="3" id="KW-1185">Reference proteome</keyword>
<reference evidence="2 3" key="1">
    <citation type="submission" date="2024-06" db="EMBL/GenBank/DDBJ databases">
        <title>Genomic Encyclopedia of Type Strains, Phase IV (KMG-IV): sequencing the most valuable type-strain genomes for metagenomic binning, comparative biology and taxonomic classification.</title>
        <authorList>
            <person name="Goeker M."/>
        </authorList>
    </citation>
    <scope>NUCLEOTIDE SEQUENCE [LARGE SCALE GENOMIC DNA]</scope>
    <source>
        <strain evidence="2 3">DSM 21460</strain>
    </source>
</reference>
<dbReference type="RefSeq" id="WP_354366495.1">
    <property type="nucleotide sequence ID" value="NZ_JBEPMA010000001.1"/>
</dbReference>
<feature type="transmembrane region" description="Helical" evidence="1">
    <location>
        <begin position="64"/>
        <end position="80"/>
    </location>
</feature>
<keyword evidence="1" id="KW-1133">Transmembrane helix</keyword>
<feature type="transmembrane region" description="Helical" evidence="1">
    <location>
        <begin position="31"/>
        <end position="52"/>
    </location>
</feature>
<comment type="caution">
    <text evidence="2">The sequence shown here is derived from an EMBL/GenBank/DDBJ whole genome shotgun (WGS) entry which is preliminary data.</text>
</comment>
<feature type="transmembrane region" description="Helical" evidence="1">
    <location>
        <begin position="160"/>
        <end position="181"/>
    </location>
</feature>
<proteinExistence type="predicted"/>
<gene>
    <name evidence="2" type="ORF">ABID14_000106</name>
</gene>
<dbReference type="InterPro" id="IPR035168">
    <property type="entry name" value="DUF5317"/>
</dbReference>
<accession>A0ABV2J6T2</accession>
<keyword evidence="1" id="KW-0812">Transmembrane</keyword>
<name>A0ABV2J6T2_9FIRM</name>
<sequence>MFLETLILATIIIFFLKNKDTKNLLYFKFNNLYLVIIGIIILILINIFSSFYVKNISEFIINKYFLFHIISLVLISIGLISNYKNIGFLIVGFGIFLNMIPIIFNKKMPVSLDALLKINNNKIIKIITENQSLSHGVFDKPKFYFLSDIIPLIKPWGNSVVISFGDILICIGLIISLIYIVKSGSE</sequence>
<evidence type="ECO:0008006" key="4">
    <source>
        <dbReference type="Google" id="ProtNLM"/>
    </source>
</evidence>
<protein>
    <recommendedName>
        <fullName evidence="4">DUF5317 domain-containing protein</fullName>
    </recommendedName>
</protein>
<dbReference type="Pfam" id="PF17248">
    <property type="entry name" value="DUF5317"/>
    <property type="match status" value="1"/>
</dbReference>
<evidence type="ECO:0000313" key="2">
    <source>
        <dbReference type="EMBL" id="MET3616486.1"/>
    </source>
</evidence>